<dbReference type="InterPro" id="IPR011250">
    <property type="entry name" value="OMP/PagP_B-barrel"/>
</dbReference>
<dbReference type="InterPro" id="IPR025665">
    <property type="entry name" value="Beta-barrel_OMP_2"/>
</dbReference>
<dbReference type="Pfam" id="PF13568">
    <property type="entry name" value="OMP_b-brl_2"/>
    <property type="match status" value="1"/>
</dbReference>
<dbReference type="AlphaFoldDB" id="A0A5M6CDT5"/>
<evidence type="ECO:0000313" key="4">
    <source>
        <dbReference type="Proteomes" id="UP000323632"/>
    </source>
</evidence>
<name>A0A5M6CDT5_9BACT</name>
<feature type="domain" description="Outer membrane protein beta-barrel" evidence="2">
    <location>
        <begin position="23"/>
        <end position="184"/>
    </location>
</feature>
<comment type="caution">
    <text evidence="3">The sequence shown here is derived from an EMBL/GenBank/DDBJ whole genome shotgun (WGS) entry which is preliminary data.</text>
</comment>
<dbReference type="Proteomes" id="UP000323632">
    <property type="component" value="Unassembled WGS sequence"/>
</dbReference>
<organism evidence="3 4">
    <name type="scientific">Taibaiella lutea</name>
    <dbReference type="NCBI Taxonomy" id="2608001"/>
    <lineage>
        <taxon>Bacteria</taxon>
        <taxon>Pseudomonadati</taxon>
        <taxon>Bacteroidota</taxon>
        <taxon>Chitinophagia</taxon>
        <taxon>Chitinophagales</taxon>
        <taxon>Chitinophagaceae</taxon>
        <taxon>Taibaiella</taxon>
    </lineage>
</organism>
<evidence type="ECO:0000256" key="1">
    <source>
        <dbReference type="SAM" id="SignalP"/>
    </source>
</evidence>
<protein>
    <submittedName>
        <fullName evidence="3">PorT family protein</fullName>
    </submittedName>
</protein>
<gene>
    <name evidence="3" type="ORF">F0919_17715</name>
</gene>
<dbReference type="EMBL" id="VWSH01000004">
    <property type="protein sequence ID" value="KAA5532620.1"/>
    <property type="molecule type" value="Genomic_DNA"/>
</dbReference>
<keyword evidence="1" id="KW-0732">Signal</keyword>
<accession>A0A5M6CDT5</accession>
<dbReference type="SUPFAM" id="SSF56925">
    <property type="entry name" value="OMPA-like"/>
    <property type="match status" value="1"/>
</dbReference>
<reference evidence="3 4" key="1">
    <citation type="submission" date="2019-09" db="EMBL/GenBank/DDBJ databases">
        <title>Genome sequence and assembly of Taibaiella sp.</title>
        <authorList>
            <person name="Chhetri G."/>
        </authorList>
    </citation>
    <scope>NUCLEOTIDE SEQUENCE [LARGE SCALE GENOMIC DNA]</scope>
    <source>
        <strain evidence="3 4">KVB11</strain>
    </source>
</reference>
<proteinExistence type="predicted"/>
<evidence type="ECO:0000259" key="2">
    <source>
        <dbReference type="Pfam" id="PF13568"/>
    </source>
</evidence>
<keyword evidence="4" id="KW-1185">Reference proteome</keyword>
<evidence type="ECO:0000313" key="3">
    <source>
        <dbReference type="EMBL" id="KAA5532620.1"/>
    </source>
</evidence>
<feature type="chain" id="PRO_5024272915" evidence="1">
    <location>
        <begin position="24"/>
        <end position="211"/>
    </location>
</feature>
<feature type="signal peptide" evidence="1">
    <location>
        <begin position="1"/>
        <end position="23"/>
    </location>
</feature>
<sequence>MKAFKLTFMAALTCLLFTAKSNAQKLYIGAKAGVNLSKTSGDNLDGDFKGYFLGGAVVGVKLSAIRVQGELLFTQTSLTTGDNFGNAFGNYLTTAGKNLKNGTFKQSEIAVPVTVGFNLIPKLLWISAGPQFSGVVSTTDASEFVKDTKSVVKKGYVSGVVGAEVQLPFKLNAGVRYVFGLSDMNNVGDVSDSWKSSQVQVHVGITLFNLL</sequence>